<feature type="region of interest" description="Disordered" evidence="1">
    <location>
        <begin position="106"/>
        <end position="134"/>
    </location>
</feature>
<feature type="region of interest" description="Disordered" evidence="1">
    <location>
        <begin position="204"/>
        <end position="331"/>
    </location>
</feature>
<dbReference type="AlphaFoldDB" id="A0A7R7XBL6"/>
<feature type="region of interest" description="Disordered" evidence="1">
    <location>
        <begin position="409"/>
        <end position="433"/>
    </location>
</feature>
<feature type="compositionally biased region" description="Basic and acidic residues" evidence="1">
    <location>
        <begin position="462"/>
        <end position="481"/>
    </location>
</feature>
<dbReference type="EMBL" id="AP024443">
    <property type="protein sequence ID" value="BCS18304.1"/>
    <property type="molecule type" value="Genomic_DNA"/>
</dbReference>
<evidence type="ECO:0000313" key="2">
    <source>
        <dbReference type="EMBL" id="BCS18304.1"/>
    </source>
</evidence>
<evidence type="ECO:0000256" key="1">
    <source>
        <dbReference type="SAM" id="MobiDB-lite"/>
    </source>
</evidence>
<feature type="region of interest" description="Disordered" evidence="1">
    <location>
        <begin position="145"/>
        <end position="164"/>
    </location>
</feature>
<feature type="compositionally biased region" description="Polar residues" evidence="1">
    <location>
        <begin position="270"/>
        <end position="287"/>
    </location>
</feature>
<reference evidence="2" key="1">
    <citation type="submission" date="2021-01" db="EMBL/GenBank/DDBJ databases">
        <authorList>
            <consortium name="Aspergillus puulaauensis MK2 genome sequencing consortium"/>
            <person name="Kazuki M."/>
            <person name="Futagami T."/>
        </authorList>
    </citation>
    <scope>NUCLEOTIDE SEQUENCE</scope>
    <source>
        <strain evidence="2">MK2</strain>
    </source>
</reference>
<dbReference type="RefSeq" id="XP_041550498.1">
    <property type="nucleotide sequence ID" value="XM_041694902.1"/>
</dbReference>
<sequence>MVFSDDCGDTPPSIVSFSVSMRRASKRKRSRLTRSETQPLACEESAHYPVFNPNDPRHNPALERSVCLDDVDNLPQPTHPAGSIRWMQGLPGRSLRRARSGLQALRSGLHRRPIPGVDGEHASNGLWSSSDSAEASSSRHTRFFSSTVSEASTEEDHDFGTDLYRTGCNTYPGHTRERNKDVSISSPTYIPSYNPASLSTSSAVAGAPLAPSEETTVDPFPDDSLPTTAGHDIQNSGNAPDAALEDKCEAEPPKPSGSPSSDRDVPAPVESSNHNSPVPSIQQTPVHSSEVVPGTLADSDISHVSVKEKEATIMNNASRRSSSSVVRQSQVEQIPSGEIEVTVTTEEIHTTSCQADCHEAKIVEEDIVQAPAAEIAPPNKFGDTAPAVELGGLGGMEYYLSSLNTLGASDAHENKTGDEEPSPNSLGEEDGRVHLSPWLPADKLDRTSPLSLHDEYFLVDGKSTDLRPDRGDNPIKGERGFAGDGGLHSGPGLDRNLSIRTQDIPEIIGPGESMGIPSPRPFRRDREGSDSTEEYLVTYSLLHRHYFS</sequence>
<feature type="compositionally biased region" description="Low complexity" evidence="1">
    <location>
        <begin position="318"/>
        <end position="331"/>
    </location>
</feature>
<gene>
    <name evidence="2" type="ORF">APUU_11132S</name>
</gene>
<proteinExistence type="predicted"/>
<accession>A0A7R7XBL6</accession>
<protein>
    <submittedName>
        <fullName evidence="2">Uncharacterized protein</fullName>
    </submittedName>
</protein>
<keyword evidence="3" id="KW-1185">Reference proteome</keyword>
<dbReference type="Proteomes" id="UP000654913">
    <property type="component" value="Chromosome 1"/>
</dbReference>
<reference evidence="2" key="2">
    <citation type="submission" date="2021-02" db="EMBL/GenBank/DDBJ databases">
        <title>Aspergillus puulaauensis MK2 genome sequence.</title>
        <authorList>
            <person name="Futagami T."/>
            <person name="Mori K."/>
            <person name="Kadooka C."/>
            <person name="Tanaka T."/>
        </authorList>
    </citation>
    <scope>NUCLEOTIDE SEQUENCE</scope>
    <source>
        <strain evidence="2">MK2</strain>
    </source>
</reference>
<evidence type="ECO:0000313" key="3">
    <source>
        <dbReference type="Proteomes" id="UP000654913"/>
    </source>
</evidence>
<dbReference type="GeneID" id="64968309"/>
<feature type="region of interest" description="Disordered" evidence="1">
    <location>
        <begin position="462"/>
        <end position="531"/>
    </location>
</feature>
<organism evidence="2 3">
    <name type="scientific">Aspergillus puulaauensis</name>
    <dbReference type="NCBI Taxonomy" id="1220207"/>
    <lineage>
        <taxon>Eukaryota</taxon>
        <taxon>Fungi</taxon>
        <taxon>Dikarya</taxon>
        <taxon>Ascomycota</taxon>
        <taxon>Pezizomycotina</taxon>
        <taxon>Eurotiomycetes</taxon>
        <taxon>Eurotiomycetidae</taxon>
        <taxon>Eurotiales</taxon>
        <taxon>Aspergillaceae</taxon>
        <taxon>Aspergillus</taxon>
    </lineage>
</organism>
<name>A0A7R7XBL6_9EURO</name>
<dbReference type="OrthoDB" id="4185962at2759"/>
<dbReference type="KEGG" id="apuu:APUU_11132S"/>